<dbReference type="InterPro" id="IPR011991">
    <property type="entry name" value="ArsR-like_HTH"/>
</dbReference>
<dbReference type="Proteomes" id="UP000464086">
    <property type="component" value="Chromosome"/>
</dbReference>
<evidence type="ECO:0000313" key="2">
    <source>
        <dbReference type="EMBL" id="QHD69690.1"/>
    </source>
</evidence>
<dbReference type="AlphaFoldDB" id="A0A6P1GMR6"/>
<evidence type="ECO:0000313" key="3">
    <source>
        <dbReference type="Proteomes" id="UP000464086"/>
    </source>
</evidence>
<dbReference type="SUPFAM" id="SSF46785">
    <property type="entry name" value="Winged helix' DNA-binding domain"/>
    <property type="match status" value="1"/>
</dbReference>
<dbReference type="RefSeq" id="WP_159367771.1">
    <property type="nucleotide sequence ID" value="NZ_CP047218.1"/>
</dbReference>
<reference evidence="2 3" key="1">
    <citation type="submission" date="2019-12" db="EMBL/GenBank/DDBJ databases">
        <title>Functional and genomic insights into the Sphingobium yanoikuyae YC-JY1, a bacterium efficiently degrading bisphenol A.</title>
        <authorList>
            <person name="Jia Y."/>
            <person name="Li X."/>
            <person name="Wang J."/>
            <person name="Eltoukhy A."/>
            <person name="Lamraoui I."/>
            <person name="Yan Y."/>
        </authorList>
    </citation>
    <scope>NUCLEOTIDE SEQUENCE [LARGE SCALE GENOMIC DNA]</scope>
    <source>
        <strain evidence="2 3">YC-JY1</strain>
    </source>
</reference>
<dbReference type="EMBL" id="CP047218">
    <property type="protein sequence ID" value="QHD69690.1"/>
    <property type="molecule type" value="Genomic_DNA"/>
</dbReference>
<sequence length="87" mass="9679">MNEAFYEDREAATVASEKLKVFAQPQRLMILSCLLRGERNVSEIGEATDIVQPALSQQLGGLCCKDWRQSQVGCRSAPIRRLLRNGG</sequence>
<feature type="domain" description="HTH arsR-type" evidence="1">
    <location>
        <begin position="25"/>
        <end position="59"/>
    </location>
</feature>
<dbReference type="InterPro" id="IPR036388">
    <property type="entry name" value="WH-like_DNA-bd_sf"/>
</dbReference>
<dbReference type="Pfam" id="PF01022">
    <property type="entry name" value="HTH_5"/>
    <property type="match status" value="1"/>
</dbReference>
<accession>A0A6P1GMR6</accession>
<dbReference type="InterPro" id="IPR036390">
    <property type="entry name" value="WH_DNA-bd_sf"/>
</dbReference>
<organism evidence="2 3">
    <name type="scientific">Sphingobium yanoikuyae</name>
    <name type="common">Sphingomonas yanoikuyae</name>
    <dbReference type="NCBI Taxonomy" id="13690"/>
    <lineage>
        <taxon>Bacteria</taxon>
        <taxon>Pseudomonadati</taxon>
        <taxon>Pseudomonadota</taxon>
        <taxon>Alphaproteobacteria</taxon>
        <taxon>Sphingomonadales</taxon>
        <taxon>Sphingomonadaceae</taxon>
        <taxon>Sphingobium</taxon>
    </lineage>
</organism>
<proteinExistence type="predicted"/>
<dbReference type="InterPro" id="IPR001845">
    <property type="entry name" value="HTH_ArsR_DNA-bd_dom"/>
</dbReference>
<protein>
    <submittedName>
        <fullName evidence="2">ArsR family transcriptional regulator</fullName>
    </submittedName>
</protein>
<evidence type="ECO:0000259" key="1">
    <source>
        <dbReference type="Pfam" id="PF01022"/>
    </source>
</evidence>
<dbReference type="GO" id="GO:0003700">
    <property type="term" value="F:DNA-binding transcription factor activity"/>
    <property type="evidence" value="ECO:0007669"/>
    <property type="project" value="InterPro"/>
</dbReference>
<gene>
    <name evidence="2" type="ORF">GS397_23400</name>
</gene>
<dbReference type="CDD" id="cd00090">
    <property type="entry name" value="HTH_ARSR"/>
    <property type="match status" value="1"/>
</dbReference>
<dbReference type="Gene3D" id="1.10.10.10">
    <property type="entry name" value="Winged helix-like DNA-binding domain superfamily/Winged helix DNA-binding domain"/>
    <property type="match status" value="1"/>
</dbReference>
<name>A0A6P1GMR6_SPHYA</name>